<organism evidence="1">
    <name type="scientific">Paraconexibacter sp. AEG42_29</name>
    <dbReference type="NCBI Taxonomy" id="2997339"/>
    <lineage>
        <taxon>Bacteria</taxon>
        <taxon>Bacillati</taxon>
        <taxon>Actinomycetota</taxon>
        <taxon>Thermoleophilia</taxon>
        <taxon>Solirubrobacterales</taxon>
        <taxon>Paraconexibacteraceae</taxon>
        <taxon>Paraconexibacter</taxon>
    </lineage>
</organism>
<sequence length="160" mass="18090">MSNLEHAQKWADALGNDVEALVALYADYPTIQFGKIEDHEVDTLTDADMIREQLGPISAGENGKYTFTATEWLGKEKFGLIHWDVTIEGASTFRGIPTEGKTLTGTGSTYQEFDDQGKILRENTYWEDNRIFEQLGIALMRPHYWEEDFDMEAFLAEAAG</sequence>
<accession>A0AAU7B0Z3</accession>
<evidence type="ECO:0008006" key="2">
    <source>
        <dbReference type="Google" id="ProtNLM"/>
    </source>
</evidence>
<gene>
    <name evidence="1" type="ORF">DSM112329_04549</name>
</gene>
<dbReference type="Gene3D" id="3.10.450.50">
    <property type="match status" value="1"/>
</dbReference>
<dbReference type="RefSeq" id="WP_354698851.1">
    <property type="nucleotide sequence ID" value="NZ_CP114014.1"/>
</dbReference>
<proteinExistence type="predicted"/>
<evidence type="ECO:0000313" key="1">
    <source>
        <dbReference type="EMBL" id="XAY07661.1"/>
    </source>
</evidence>
<dbReference type="EMBL" id="CP114014">
    <property type="protein sequence ID" value="XAY07661.1"/>
    <property type="molecule type" value="Genomic_DNA"/>
</dbReference>
<dbReference type="SUPFAM" id="SSF54427">
    <property type="entry name" value="NTF2-like"/>
    <property type="match status" value="1"/>
</dbReference>
<dbReference type="AlphaFoldDB" id="A0AAU7B0Z3"/>
<protein>
    <recommendedName>
        <fullName evidence="2">SnoaL-like domain-containing protein</fullName>
    </recommendedName>
</protein>
<dbReference type="InterPro" id="IPR032710">
    <property type="entry name" value="NTF2-like_dom_sf"/>
</dbReference>
<name>A0AAU7B0Z3_9ACTN</name>
<dbReference type="KEGG" id="parq:DSM112329_04549"/>
<reference evidence="1" key="1">
    <citation type="submission" date="2022-12" db="EMBL/GenBank/DDBJ databases">
        <title>Paraconexibacter alkalitolerans sp. nov. and Baekduia alba sp. nov., isolated from soil and emended description of the genera Paraconexibacter (Chun et al., 2020) and Baekduia (An et al., 2020).</title>
        <authorList>
            <person name="Vieira S."/>
            <person name="Huber K.J."/>
            <person name="Geppert A."/>
            <person name="Wolf J."/>
            <person name="Neumann-Schaal M."/>
            <person name="Muesken M."/>
            <person name="Overmann J."/>
        </authorList>
    </citation>
    <scope>NUCLEOTIDE SEQUENCE</scope>
    <source>
        <strain evidence="1">AEG42_29</strain>
    </source>
</reference>